<dbReference type="PRINTS" id="PR00420">
    <property type="entry name" value="RNGMNOXGNASE"/>
</dbReference>
<dbReference type="NCBIfam" id="NF006101">
    <property type="entry name" value="PRK08255.1"/>
    <property type="match status" value="1"/>
</dbReference>
<feature type="domain" description="NADH:flavin oxidoreductase/NADH oxidase N-terminal" evidence="1">
    <location>
        <begin position="419"/>
        <end position="746"/>
    </location>
</feature>
<dbReference type="SUPFAM" id="SSF51905">
    <property type="entry name" value="FAD/NAD(P)-binding domain"/>
    <property type="match status" value="1"/>
</dbReference>
<gene>
    <name evidence="2" type="ORF">ACFQNJ_15910</name>
</gene>
<dbReference type="InterPro" id="IPR013785">
    <property type="entry name" value="Aldolase_TIM"/>
</dbReference>
<dbReference type="Gene3D" id="3.50.50.60">
    <property type="entry name" value="FAD/NAD(P)-binding domain"/>
    <property type="match status" value="1"/>
</dbReference>
<organism evidence="2 3">
    <name type="scientific">Hydrogenophaga bisanensis</name>
    <dbReference type="NCBI Taxonomy" id="439611"/>
    <lineage>
        <taxon>Bacteria</taxon>
        <taxon>Pseudomonadati</taxon>
        <taxon>Pseudomonadota</taxon>
        <taxon>Betaproteobacteria</taxon>
        <taxon>Burkholderiales</taxon>
        <taxon>Comamonadaceae</taxon>
        <taxon>Hydrogenophaga</taxon>
    </lineage>
</organism>
<evidence type="ECO:0000259" key="1">
    <source>
        <dbReference type="Pfam" id="PF00724"/>
    </source>
</evidence>
<evidence type="ECO:0000313" key="2">
    <source>
        <dbReference type="EMBL" id="MFC7436001.1"/>
    </source>
</evidence>
<proteinExistence type="predicted"/>
<dbReference type="Proteomes" id="UP001596495">
    <property type="component" value="Unassembled WGS sequence"/>
</dbReference>
<protein>
    <submittedName>
        <fullName evidence="2">Bifunctional salicylyl-CoA 5-hydroxylase/oxidoreductase</fullName>
    </submittedName>
</protein>
<dbReference type="EMBL" id="JBHTBX010000012">
    <property type="protein sequence ID" value="MFC7436001.1"/>
    <property type="molecule type" value="Genomic_DNA"/>
</dbReference>
<dbReference type="RefSeq" id="WP_382259331.1">
    <property type="nucleotide sequence ID" value="NZ_JBHTBX010000012.1"/>
</dbReference>
<dbReference type="CDD" id="cd02932">
    <property type="entry name" value="OYE_YqiM_FMN"/>
    <property type="match status" value="1"/>
</dbReference>
<dbReference type="InterPro" id="IPR036188">
    <property type="entry name" value="FAD/NAD-bd_sf"/>
</dbReference>
<dbReference type="SUPFAM" id="SSF51395">
    <property type="entry name" value="FMN-linked oxidoreductases"/>
    <property type="match status" value="1"/>
</dbReference>
<comment type="caution">
    <text evidence="2">The sequence shown here is derived from an EMBL/GenBank/DDBJ whole genome shotgun (WGS) entry which is preliminary data.</text>
</comment>
<dbReference type="Gene3D" id="3.30.9.20">
    <property type="match status" value="1"/>
</dbReference>
<keyword evidence="3" id="KW-1185">Reference proteome</keyword>
<accession>A0ABW2RD17</accession>
<evidence type="ECO:0000313" key="3">
    <source>
        <dbReference type="Proteomes" id="UP001596495"/>
    </source>
</evidence>
<dbReference type="Pfam" id="PF00724">
    <property type="entry name" value="Oxidored_FMN"/>
    <property type="match status" value="1"/>
</dbReference>
<sequence length="793" mass="88034">MNTPTPALRRILCIGGGPAGLYFGLLMKRRFPALEVTVVERNRPYDTFGWGVVFSDQTLINLRRADPETAQAMQDAFNHWDDIEVFYKGRSVRSGGHGFIGIGRKRLLNILQERCNELGVKLVFETDVTDDQALAQQYNADLVIASDGLNSRIRTRYESTFQPDIDTRQCRFVWLGTKKTFDAFTFAFEQTEHGWFQAHAYKFDADTSTFIVETPEHVWKAHGIDQMSQEDGIAFCEKLFAKYLDGNELISNAKHLRGSANWIRFPRVICHTWVHHQDIAGKKTPIVLMGDAAHTAHFSIGSGTKLALEDAIDLADEFTNNAGADMATVLQGYEARRSVEVLKIQNAARNSTEWFEHVDRYTGMEIEQFAYSLLTRSQRISHENLRLRDAKWLEGYEEWLQSRAGGRSVGGKPTPPMLLPLKVRGVELKNRIVVSPMAQYKAQDGVVGDWHLMHLGARAVGGAALVMVEMTSPTPEGRITPGCPGLWNDTQQAALARIVGFAHREGGAKVGIQLGHSGPKGSTQLGWEAIDEPLVNGNWPLLSASAVPYGDQNQVPKAMTRADMDALRDAFVESTKRAAAAGFDWLELHCAHGYLLSAFICPLTNQRSDEYGGSLENRCRYPLEVFAAMRAVWPADRPMSVRISAHDWAPGGNTPDDAVAISRLFKAAGCDVIDVSSGQTTRQAKPVYGRMYQTPFADRIRNEVDILTMAVGAISEADHANSIIGAGRADLCAVARPHLADPAWTLHEAARLQTRAIEWPQPYLSGRDQLYREIARQQALQDTVVTQDPAESS</sequence>
<dbReference type="Gene3D" id="3.20.20.70">
    <property type="entry name" value="Aldolase class I"/>
    <property type="match status" value="1"/>
</dbReference>
<dbReference type="InterPro" id="IPR001155">
    <property type="entry name" value="OxRdtase_FMN_N"/>
</dbReference>
<dbReference type="PANTHER" id="PTHR43303">
    <property type="entry name" value="NADPH DEHYDROGENASE C23G7.10C-RELATED"/>
    <property type="match status" value="1"/>
</dbReference>
<dbReference type="InterPro" id="IPR044152">
    <property type="entry name" value="YqjM-like"/>
</dbReference>
<dbReference type="PANTHER" id="PTHR43303:SF3">
    <property type="entry name" value="BLR3436 PROTEIN"/>
    <property type="match status" value="1"/>
</dbReference>
<name>A0ABW2RD17_9BURK</name>
<reference evidence="3" key="1">
    <citation type="journal article" date="2019" name="Int. J. Syst. Evol. Microbiol.">
        <title>The Global Catalogue of Microorganisms (GCM) 10K type strain sequencing project: providing services to taxonomists for standard genome sequencing and annotation.</title>
        <authorList>
            <consortium name="The Broad Institute Genomics Platform"/>
            <consortium name="The Broad Institute Genome Sequencing Center for Infectious Disease"/>
            <person name="Wu L."/>
            <person name="Ma J."/>
        </authorList>
    </citation>
    <scope>NUCLEOTIDE SEQUENCE [LARGE SCALE GENOMIC DNA]</scope>
    <source>
        <strain evidence="3">CCUG 54518</strain>
    </source>
</reference>